<evidence type="ECO:0000313" key="2">
    <source>
        <dbReference type="EMBL" id="KAL3312177.1"/>
    </source>
</evidence>
<dbReference type="EMBL" id="JBJKFK010001816">
    <property type="protein sequence ID" value="KAL3312177.1"/>
    <property type="molecule type" value="Genomic_DNA"/>
</dbReference>
<feature type="region of interest" description="Disordered" evidence="1">
    <location>
        <begin position="112"/>
        <end position="173"/>
    </location>
</feature>
<keyword evidence="3" id="KW-1185">Reference proteome</keyword>
<feature type="region of interest" description="Disordered" evidence="1">
    <location>
        <begin position="1"/>
        <end position="51"/>
    </location>
</feature>
<evidence type="ECO:0000313" key="3">
    <source>
        <dbReference type="Proteomes" id="UP001626550"/>
    </source>
</evidence>
<reference evidence="2 3" key="1">
    <citation type="submission" date="2024-11" db="EMBL/GenBank/DDBJ databases">
        <title>Adaptive evolution of stress response genes in parasites aligns with host niche diversity.</title>
        <authorList>
            <person name="Hahn C."/>
            <person name="Resl P."/>
        </authorList>
    </citation>
    <scope>NUCLEOTIDE SEQUENCE [LARGE SCALE GENOMIC DNA]</scope>
    <source>
        <strain evidence="2">EGGRZ-B1_66</strain>
        <tissue evidence="2">Body</tissue>
    </source>
</reference>
<dbReference type="AlphaFoldDB" id="A0ABD2PZC0"/>
<dbReference type="Proteomes" id="UP001626550">
    <property type="component" value="Unassembled WGS sequence"/>
</dbReference>
<sequence length="295" mass="32749">MSESPSFLRPARKLESGSQSGAVKLQRRISFDLSNNPKNVNSKGASFNRPERKVINTSLQSLDHKSSKPATNTISNQREVTKLLHDPQSLHGGSVSRATAISYNLNISCQKPESPQVTRTPLHEVEKKPCTVSSTSVKTENHSSPSHRLSNTSARNAFQRRSRSLDNTGPQRMFRFGPEVPLVHIKESLTDSSSLIRSRYLQDSLEAIQARQKPRIECREGQACRDLLSKCVRANSQIKTVSLQPKQVNNQSLSQPLQKPRISPVKMAQIVHKVIMAGTGGVGKSAITLQFMYEE</sequence>
<feature type="compositionally biased region" description="Polar residues" evidence="1">
    <location>
        <begin position="131"/>
        <end position="156"/>
    </location>
</feature>
<feature type="non-terminal residue" evidence="2">
    <location>
        <position position="295"/>
    </location>
</feature>
<feature type="compositionally biased region" description="Polar residues" evidence="1">
    <location>
        <begin position="32"/>
        <end position="45"/>
    </location>
</feature>
<evidence type="ECO:0000256" key="1">
    <source>
        <dbReference type="SAM" id="MobiDB-lite"/>
    </source>
</evidence>
<accession>A0ABD2PZC0</accession>
<gene>
    <name evidence="2" type="ORF">Ciccas_009239</name>
</gene>
<organism evidence="2 3">
    <name type="scientific">Cichlidogyrus casuarinus</name>
    <dbReference type="NCBI Taxonomy" id="1844966"/>
    <lineage>
        <taxon>Eukaryota</taxon>
        <taxon>Metazoa</taxon>
        <taxon>Spiralia</taxon>
        <taxon>Lophotrochozoa</taxon>
        <taxon>Platyhelminthes</taxon>
        <taxon>Monogenea</taxon>
        <taxon>Monopisthocotylea</taxon>
        <taxon>Dactylogyridea</taxon>
        <taxon>Ancyrocephalidae</taxon>
        <taxon>Cichlidogyrus</taxon>
    </lineage>
</organism>
<protein>
    <submittedName>
        <fullName evidence="2">Uncharacterized protein</fullName>
    </submittedName>
</protein>
<comment type="caution">
    <text evidence="2">The sequence shown here is derived from an EMBL/GenBank/DDBJ whole genome shotgun (WGS) entry which is preliminary data.</text>
</comment>
<proteinExistence type="predicted"/>
<name>A0ABD2PZC0_9PLAT</name>